<dbReference type="Pfam" id="PF00561">
    <property type="entry name" value="Abhydrolase_1"/>
    <property type="match status" value="1"/>
</dbReference>
<evidence type="ECO:0000256" key="1">
    <source>
        <dbReference type="ARBA" id="ARBA00008645"/>
    </source>
</evidence>
<organism evidence="14 15">
    <name type="scientific">Argiope bruennichi</name>
    <name type="common">Wasp spider</name>
    <name type="synonym">Aranea bruennichi</name>
    <dbReference type="NCBI Taxonomy" id="94029"/>
    <lineage>
        <taxon>Eukaryota</taxon>
        <taxon>Metazoa</taxon>
        <taxon>Ecdysozoa</taxon>
        <taxon>Arthropoda</taxon>
        <taxon>Chelicerata</taxon>
        <taxon>Arachnida</taxon>
        <taxon>Araneae</taxon>
        <taxon>Araneomorphae</taxon>
        <taxon>Entelegynae</taxon>
        <taxon>Araneoidea</taxon>
        <taxon>Araneidae</taxon>
        <taxon>Argiope</taxon>
    </lineage>
</organism>
<evidence type="ECO:0000256" key="10">
    <source>
        <dbReference type="ARBA" id="ARBA00048513"/>
    </source>
</evidence>
<evidence type="ECO:0000256" key="9">
    <source>
        <dbReference type="ARBA" id="ARBA00048504"/>
    </source>
</evidence>
<evidence type="ECO:0000256" key="8">
    <source>
        <dbReference type="ARBA" id="ARBA00048283"/>
    </source>
</evidence>
<dbReference type="Proteomes" id="UP000807504">
    <property type="component" value="Unassembled WGS sequence"/>
</dbReference>
<evidence type="ECO:0000256" key="7">
    <source>
        <dbReference type="ARBA" id="ARBA00044064"/>
    </source>
</evidence>
<comment type="catalytic activity">
    <reaction evidence="9">
        <text>1,2-didecanoylglycerol + H2O = decanoylglycerol + decanoate + H(+)</text>
        <dbReference type="Rhea" id="RHEA:48596"/>
        <dbReference type="ChEBI" id="CHEBI:11152"/>
        <dbReference type="ChEBI" id="CHEBI:15377"/>
        <dbReference type="ChEBI" id="CHEBI:15378"/>
        <dbReference type="ChEBI" id="CHEBI:27689"/>
        <dbReference type="ChEBI" id="CHEBI:90605"/>
    </reaction>
</comment>
<dbReference type="PANTHER" id="PTHR46118:SF4">
    <property type="entry name" value="PROTEIN ABHD11"/>
    <property type="match status" value="1"/>
</dbReference>
<dbReference type="Gene3D" id="3.40.50.1820">
    <property type="entry name" value="alpha/beta hydrolase"/>
    <property type="match status" value="1"/>
</dbReference>
<evidence type="ECO:0000256" key="5">
    <source>
        <dbReference type="ARBA" id="ARBA00043667"/>
    </source>
</evidence>
<feature type="chain" id="PRO_5035917706" description="sn-1-specific diacylglycerol lipase ABHD11" evidence="12">
    <location>
        <begin position="20"/>
        <end position="297"/>
    </location>
</feature>
<keyword evidence="15" id="KW-1185">Reference proteome</keyword>
<dbReference type="InterPro" id="IPR000073">
    <property type="entry name" value="AB_hydrolase_1"/>
</dbReference>
<reference evidence="14" key="2">
    <citation type="submission" date="2020-06" db="EMBL/GenBank/DDBJ databases">
        <authorList>
            <person name="Sheffer M."/>
        </authorList>
    </citation>
    <scope>NUCLEOTIDE SEQUENCE</scope>
</reference>
<keyword evidence="12" id="KW-0732">Signal</keyword>
<comment type="catalytic activity">
    <reaction evidence="8">
        <text>1-octadecanoyl-2-(4Z,7Z,10Z,13Z,16Z,19Z-docosahexaenoyl)-sn-glycerol + H2O = 2-(4Z,7Z,10Z,13Z,16Z,19Z-docosahexaenoyl)-glycerol + octadecanoate + H(+)</text>
        <dbReference type="Rhea" id="RHEA:77107"/>
        <dbReference type="ChEBI" id="CHEBI:15377"/>
        <dbReference type="ChEBI" id="CHEBI:15378"/>
        <dbReference type="ChEBI" id="CHEBI:25629"/>
        <dbReference type="ChEBI" id="CHEBI:77129"/>
        <dbReference type="ChEBI" id="CHEBI:186738"/>
    </reaction>
</comment>
<reference evidence="14" key="1">
    <citation type="journal article" date="2020" name="bioRxiv">
        <title>Chromosome-level reference genome of the European wasp spider Argiope bruennichi: a resource for studies on range expansion and evolutionary adaptation.</title>
        <authorList>
            <person name="Sheffer M.M."/>
            <person name="Hoppe A."/>
            <person name="Krehenwinkel H."/>
            <person name="Uhl G."/>
            <person name="Kuss A.W."/>
            <person name="Jensen L."/>
            <person name="Jensen C."/>
            <person name="Gillespie R.G."/>
            <person name="Hoff K.J."/>
            <person name="Prost S."/>
        </authorList>
    </citation>
    <scope>NUCLEOTIDE SEQUENCE</scope>
</reference>
<comment type="catalytic activity">
    <reaction evidence="5">
        <text>a 1,2-diacyl-sn-glycerol + H2O = a 2-acylglycerol + a fatty acid + H(+)</text>
        <dbReference type="Rhea" id="RHEA:33275"/>
        <dbReference type="ChEBI" id="CHEBI:15377"/>
        <dbReference type="ChEBI" id="CHEBI:15378"/>
        <dbReference type="ChEBI" id="CHEBI:17389"/>
        <dbReference type="ChEBI" id="CHEBI:17815"/>
        <dbReference type="ChEBI" id="CHEBI:28868"/>
        <dbReference type="EC" id="3.1.1.116"/>
    </reaction>
</comment>
<evidence type="ECO:0000256" key="2">
    <source>
        <dbReference type="ARBA" id="ARBA00022801"/>
    </source>
</evidence>
<evidence type="ECO:0000256" key="3">
    <source>
        <dbReference type="ARBA" id="ARBA00026104"/>
    </source>
</evidence>
<dbReference type="PRINTS" id="PR00111">
    <property type="entry name" value="ABHYDROLASE"/>
</dbReference>
<evidence type="ECO:0000256" key="12">
    <source>
        <dbReference type="SAM" id="SignalP"/>
    </source>
</evidence>
<comment type="catalytic activity">
    <reaction evidence="10">
        <text>1-octadecanoyl-2-(9Z-octadecenoyl)-sn-glycerol + H2O = 2-(9Z-octadecenoyl)-glycerol + octadecanoate + H(+)</text>
        <dbReference type="Rhea" id="RHEA:77103"/>
        <dbReference type="ChEBI" id="CHEBI:15377"/>
        <dbReference type="ChEBI" id="CHEBI:15378"/>
        <dbReference type="ChEBI" id="CHEBI:25629"/>
        <dbReference type="ChEBI" id="CHEBI:73990"/>
        <dbReference type="ChEBI" id="CHEBI:75468"/>
    </reaction>
</comment>
<comment type="catalytic activity">
    <reaction evidence="11">
        <text>1-octadecanoyl-2-(5Z,8Z,11Z,14Z-eicosatetraenoyl)-sn-glycerol + H2O = 2-(5Z,8Z,11Z,14Z-eicosatetraenoyl)-glycerol + octadecanoate + H(+)</text>
        <dbReference type="Rhea" id="RHEA:38507"/>
        <dbReference type="ChEBI" id="CHEBI:15377"/>
        <dbReference type="ChEBI" id="CHEBI:15378"/>
        <dbReference type="ChEBI" id="CHEBI:25629"/>
        <dbReference type="ChEBI" id="CHEBI:52392"/>
        <dbReference type="ChEBI" id="CHEBI:75728"/>
    </reaction>
</comment>
<dbReference type="SUPFAM" id="SSF53474">
    <property type="entry name" value="alpha/beta-Hydrolases"/>
    <property type="match status" value="1"/>
</dbReference>
<dbReference type="GO" id="GO:0005739">
    <property type="term" value="C:mitochondrion"/>
    <property type="evidence" value="ECO:0007669"/>
    <property type="project" value="TreeGrafter"/>
</dbReference>
<evidence type="ECO:0000256" key="6">
    <source>
        <dbReference type="ARBA" id="ARBA00043742"/>
    </source>
</evidence>
<dbReference type="PANTHER" id="PTHR46118">
    <property type="entry name" value="PROTEIN ABHD11"/>
    <property type="match status" value="1"/>
</dbReference>
<proteinExistence type="inferred from homology"/>
<feature type="domain" description="AB hydrolase-1" evidence="13">
    <location>
        <begin position="51"/>
        <end position="152"/>
    </location>
</feature>
<gene>
    <name evidence="14" type="ORF">HNY73_005969</name>
</gene>
<name>A0A8T0FIE5_ARGBR</name>
<evidence type="ECO:0000256" key="4">
    <source>
        <dbReference type="ARBA" id="ARBA00042703"/>
    </source>
</evidence>
<dbReference type="AlphaFoldDB" id="A0A8T0FIE5"/>
<dbReference type="InterPro" id="IPR029058">
    <property type="entry name" value="AB_hydrolase_fold"/>
</dbReference>
<evidence type="ECO:0000256" key="11">
    <source>
        <dbReference type="ARBA" id="ARBA00048919"/>
    </source>
</evidence>
<protein>
    <recommendedName>
        <fullName evidence="7">sn-1-specific diacylglycerol lipase ABHD11</fullName>
        <ecNumber evidence="3">3.1.1.116</ecNumber>
    </recommendedName>
    <alternativeName>
        <fullName evidence="4">Alpha/beta hydrolase domain-containing protein 11</fullName>
    </alternativeName>
</protein>
<evidence type="ECO:0000259" key="13">
    <source>
        <dbReference type="Pfam" id="PF00561"/>
    </source>
</evidence>
<accession>A0A8T0FIE5</accession>
<sequence>MATLLTLVCIFAFVQVSISDSPVLASKPKPVDIVYTCLKVVNEKESKDDIPLILLHGLTGSKEMFRGINEVLAWETGKRVCSLDMRNHGESPWNDELDIAAMTEDVKHFLDKIKAPKAVVLGVSMGGKIAVHLALNYPTMVDKIISVDMRPNSLSPESIKEILFYIELQKDLEKILPQGVTEMEAKQTLLKVLNDRLAKINSTIVLNDPETIPIKCSEGKCSVKTNPKVIQVVLNNIMDMWTESSGHFDGQALFIYGIESSFKIGEDEKHQKIISERKACWGERSCSSSAHFPRIHD</sequence>
<feature type="signal peptide" evidence="12">
    <location>
        <begin position="1"/>
        <end position="19"/>
    </location>
</feature>
<dbReference type="GO" id="GO:0052689">
    <property type="term" value="F:carboxylic ester hydrolase activity"/>
    <property type="evidence" value="ECO:0007669"/>
    <property type="project" value="TreeGrafter"/>
</dbReference>
<comment type="similarity">
    <text evidence="1">Belongs to the AB hydrolase superfamily.</text>
</comment>
<dbReference type="EC" id="3.1.1.116" evidence="3"/>
<evidence type="ECO:0000313" key="15">
    <source>
        <dbReference type="Proteomes" id="UP000807504"/>
    </source>
</evidence>
<dbReference type="EMBL" id="JABXBU010000011">
    <property type="protein sequence ID" value="KAF8791037.1"/>
    <property type="molecule type" value="Genomic_DNA"/>
</dbReference>
<evidence type="ECO:0000313" key="14">
    <source>
        <dbReference type="EMBL" id="KAF8791037.1"/>
    </source>
</evidence>
<keyword evidence="2" id="KW-0378">Hydrolase</keyword>
<comment type="caution">
    <text evidence="14">The sequence shown here is derived from an EMBL/GenBank/DDBJ whole genome shotgun (WGS) entry which is preliminary data.</text>
</comment>
<comment type="catalytic activity">
    <reaction evidence="6">
        <text>a 1,3-diacyl-sn-glycerol + H2O = a 1-acyl-sn-glycerol + a fatty acid + H(+)</text>
        <dbReference type="Rhea" id="RHEA:38503"/>
        <dbReference type="ChEBI" id="CHEBI:15377"/>
        <dbReference type="ChEBI" id="CHEBI:15378"/>
        <dbReference type="ChEBI" id="CHEBI:28868"/>
        <dbReference type="ChEBI" id="CHEBI:64683"/>
        <dbReference type="ChEBI" id="CHEBI:77272"/>
    </reaction>
</comment>